<evidence type="ECO:0000313" key="9">
    <source>
        <dbReference type="Proteomes" id="UP001220324"/>
    </source>
</evidence>
<dbReference type="PANTHER" id="PTHR37451:SF1">
    <property type="entry name" value="MARVEL DOMAIN-CONTAINING PROTEIN"/>
    <property type="match status" value="1"/>
</dbReference>
<gene>
    <name evidence="8" type="ORF">N7494_008904</name>
</gene>
<dbReference type="Proteomes" id="UP001220324">
    <property type="component" value="Unassembled WGS sequence"/>
</dbReference>
<feature type="transmembrane region" description="Helical" evidence="6">
    <location>
        <begin position="7"/>
        <end position="27"/>
    </location>
</feature>
<evidence type="ECO:0000256" key="3">
    <source>
        <dbReference type="ARBA" id="ARBA00022989"/>
    </source>
</evidence>
<evidence type="ECO:0000256" key="1">
    <source>
        <dbReference type="ARBA" id="ARBA00004141"/>
    </source>
</evidence>
<evidence type="ECO:0000313" key="8">
    <source>
        <dbReference type="EMBL" id="KAJ5532352.1"/>
    </source>
</evidence>
<feature type="transmembrane region" description="Helical" evidence="6">
    <location>
        <begin position="112"/>
        <end position="133"/>
    </location>
</feature>
<protein>
    <recommendedName>
        <fullName evidence="7">MARVEL domain-containing protein</fullName>
    </recommendedName>
</protein>
<keyword evidence="9" id="KW-1185">Reference proteome</keyword>
<keyword evidence="4 6" id="KW-0472">Membrane</keyword>
<comment type="caution">
    <text evidence="8">The sequence shown here is derived from an EMBL/GenBank/DDBJ whole genome shotgun (WGS) entry which is preliminary data.</text>
</comment>
<dbReference type="Pfam" id="PF01284">
    <property type="entry name" value="MARVEL"/>
    <property type="match status" value="1"/>
</dbReference>
<reference evidence="8 9" key="1">
    <citation type="journal article" date="2023" name="IMA Fungus">
        <title>Comparative genomic study of the Penicillium genus elucidates a diverse pangenome and 15 lateral gene transfer events.</title>
        <authorList>
            <person name="Petersen C."/>
            <person name="Sorensen T."/>
            <person name="Nielsen M.R."/>
            <person name="Sondergaard T.E."/>
            <person name="Sorensen J.L."/>
            <person name="Fitzpatrick D.A."/>
            <person name="Frisvad J.C."/>
            <person name="Nielsen K.L."/>
        </authorList>
    </citation>
    <scope>NUCLEOTIDE SEQUENCE [LARGE SCALE GENOMIC DNA]</scope>
    <source>
        <strain evidence="8 9">IBT 35679</strain>
    </source>
</reference>
<organism evidence="8 9">
    <name type="scientific">Penicillium frequentans</name>
    <dbReference type="NCBI Taxonomy" id="3151616"/>
    <lineage>
        <taxon>Eukaryota</taxon>
        <taxon>Fungi</taxon>
        <taxon>Dikarya</taxon>
        <taxon>Ascomycota</taxon>
        <taxon>Pezizomycotina</taxon>
        <taxon>Eurotiomycetes</taxon>
        <taxon>Eurotiomycetidae</taxon>
        <taxon>Eurotiales</taxon>
        <taxon>Aspergillaceae</taxon>
        <taxon>Penicillium</taxon>
    </lineage>
</organism>
<sequence length="163" mass="18225">MLSWVYPIRIVQAIFALATIGLTAYVIGSLYSEWSFSNVIYFMLFNGCWTAVVAVPYLGLAPLWLPRISHEFVIPAVELITMGLWLSGWIAMAAMIPHPSQCTYASCHALQAQIVVGAIEWALFLFTNVYAVMDVKNSRSNHRAREQQEQQPEISQVDAAETA</sequence>
<name>A0AAD6GBQ7_9EURO</name>
<comment type="subcellular location">
    <subcellularLocation>
        <location evidence="1">Membrane</location>
        <topology evidence="1">Multi-pass membrane protein</topology>
    </subcellularLocation>
</comment>
<dbReference type="PANTHER" id="PTHR37451">
    <property type="entry name" value="MARVEL DOMAIN"/>
    <property type="match status" value="1"/>
</dbReference>
<evidence type="ECO:0000256" key="2">
    <source>
        <dbReference type="ARBA" id="ARBA00022692"/>
    </source>
</evidence>
<proteinExistence type="predicted"/>
<evidence type="ECO:0000256" key="5">
    <source>
        <dbReference type="SAM" id="MobiDB-lite"/>
    </source>
</evidence>
<evidence type="ECO:0000256" key="6">
    <source>
        <dbReference type="SAM" id="Phobius"/>
    </source>
</evidence>
<evidence type="ECO:0000259" key="7">
    <source>
        <dbReference type="Pfam" id="PF01284"/>
    </source>
</evidence>
<keyword evidence="3 6" id="KW-1133">Transmembrane helix</keyword>
<feature type="transmembrane region" description="Helical" evidence="6">
    <location>
        <begin position="72"/>
        <end position="92"/>
    </location>
</feature>
<feature type="region of interest" description="Disordered" evidence="5">
    <location>
        <begin position="141"/>
        <end position="163"/>
    </location>
</feature>
<evidence type="ECO:0000256" key="4">
    <source>
        <dbReference type="ARBA" id="ARBA00023136"/>
    </source>
</evidence>
<keyword evidence="2 6" id="KW-0812">Transmembrane</keyword>
<dbReference type="AlphaFoldDB" id="A0AAD6GBQ7"/>
<feature type="transmembrane region" description="Helical" evidence="6">
    <location>
        <begin position="39"/>
        <end position="60"/>
    </location>
</feature>
<dbReference type="GO" id="GO:0016020">
    <property type="term" value="C:membrane"/>
    <property type="evidence" value="ECO:0007669"/>
    <property type="project" value="UniProtKB-SubCell"/>
</dbReference>
<accession>A0AAD6GBQ7</accession>
<dbReference type="InterPro" id="IPR008253">
    <property type="entry name" value="Marvel"/>
</dbReference>
<dbReference type="EMBL" id="JAQIZZ010000007">
    <property type="protein sequence ID" value="KAJ5532352.1"/>
    <property type="molecule type" value="Genomic_DNA"/>
</dbReference>
<feature type="domain" description="MARVEL" evidence="7">
    <location>
        <begin position="6"/>
        <end position="127"/>
    </location>
</feature>